<dbReference type="Pfam" id="PF15294">
    <property type="entry name" value="Leu_zip"/>
    <property type="match status" value="1"/>
</dbReference>
<dbReference type="PANTHER" id="PTHR21635">
    <property type="entry name" value="LEUCINE ZIPPER TRANSCRIPTION FACTOR LIKE"/>
    <property type="match status" value="1"/>
</dbReference>
<dbReference type="GO" id="GO:1903565">
    <property type="term" value="P:negative regulation of protein localization to cilium"/>
    <property type="evidence" value="ECO:0007669"/>
    <property type="project" value="TreeGrafter"/>
</dbReference>
<keyword evidence="4" id="KW-0963">Cytoplasm</keyword>
<evidence type="ECO:0000256" key="5">
    <source>
        <dbReference type="ARBA" id="ARBA00023054"/>
    </source>
</evidence>
<comment type="subcellular location">
    <subcellularLocation>
        <location evidence="1">Cytoplasm</location>
    </subcellularLocation>
</comment>
<comment type="subunit">
    <text evidence="7">Self-associates. Interacts with BBS9; the interaction mediates the association of LZTL1 with the BBsome complex and regulates BBSome ciliary trafficking.</text>
</comment>
<evidence type="ECO:0000256" key="3">
    <source>
        <dbReference type="ARBA" id="ARBA00018920"/>
    </source>
</evidence>
<dbReference type="EMBL" id="JAKMXF010000302">
    <property type="protein sequence ID" value="KAI6651743.1"/>
    <property type="molecule type" value="Genomic_DNA"/>
</dbReference>
<comment type="caution">
    <text evidence="9">The sequence shown here is derived from an EMBL/GenBank/DDBJ whole genome shotgun (WGS) entry which is preliminary data.</text>
</comment>
<proteinExistence type="inferred from homology"/>
<accession>A0AAV7JSN0</accession>
<organism evidence="9 10">
    <name type="scientific">Oopsacas minuta</name>
    <dbReference type="NCBI Taxonomy" id="111878"/>
    <lineage>
        <taxon>Eukaryota</taxon>
        <taxon>Metazoa</taxon>
        <taxon>Porifera</taxon>
        <taxon>Hexactinellida</taxon>
        <taxon>Hexasterophora</taxon>
        <taxon>Lyssacinosida</taxon>
        <taxon>Leucopsacidae</taxon>
        <taxon>Oopsacas</taxon>
    </lineage>
</organism>
<keyword evidence="5 8" id="KW-0175">Coiled coil</keyword>
<feature type="coiled-coil region" evidence="8">
    <location>
        <begin position="237"/>
        <end position="295"/>
    </location>
</feature>
<evidence type="ECO:0000256" key="6">
    <source>
        <dbReference type="ARBA" id="ARBA00024898"/>
    </source>
</evidence>
<feature type="coiled-coil region" evidence="8">
    <location>
        <begin position="151"/>
        <end position="185"/>
    </location>
</feature>
<evidence type="ECO:0000256" key="1">
    <source>
        <dbReference type="ARBA" id="ARBA00004496"/>
    </source>
</evidence>
<keyword evidence="10" id="KW-1185">Reference proteome</keyword>
<reference evidence="9 10" key="1">
    <citation type="journal article" date="2023" name="BMC Biol.">
        <title>The compact genome of the sponge Oopsacas minuta (Hexactinellida) is lacking key metazoan core genes.</title>
        <authorList>
            <person name="Santini S."/>
            <person name="Schenkelaars Q."/>
            <person name="Jourda C."/>
            <person name="Duchesne M."/>
            <person name="Belahbib H."/>
            <person name="Rocher C."/>
            <person name="Selva M."/>
            <person name="Riesgo A."/>
            <person name="Vervoort M."/>
            <person name="Leys S.P."/>
            <person name="Kodjabachian L."/>
            <person name="Le Bivic A."/>
            <person name="Borchiellini C."/>
            <person name="Claverie J.M."/>
            <person name="Renard E."/>
        </authorList>
    </citation>
    <scope>NUCLEOTIDE SEQUENCE [LARGE SCALE GENOMIC DNA]</scope>
    <source>
        <strain evidence="9">SPO-2</strain>
    </source>
</reference>
<evidence type="ECO:0000313" key="9">
    <source>
        <dbReference type="EMBL" id="KAI6651743.1"/>
    </source>
</evidence>
<evidence type="ECO:0000313" key="10">
    <source>
        <dbReference type="Proteomes" id="UP001165289"/>
    </source>
</evidence>
<dbReference type="PANTHER" id="PTHR21635:SF0">
    <property type="entry name" value="LEUCINE ZIPPER TRANSCRIPTION FACTOR-LIKE PROTEIN 1"/>
    <property type="match status" value="1"/>
</dbReference>
<dbReference type="AlphaFoldDB" id="A0AAV7JSN0"/>
<evidence type="ECO:0000256" key="2">
    <source>
        <dbReference type="ARBA" id="ARBA00008868"/>
    </source>
</evidence>
<dbReference type="InterPro" id="IPR026157">
    <property type="entry name" value="LZTFL1"/>
</dbReference>
<evidence type="ECO:0000256" key="4">
    <source>
        <dbReference type="ARBA" id="ARBA00022490"/>
    </source>
</evidence>
<comment type="similarity">
    <text evidence="2">Belongs to the LZTFL1 family.</text>
</comment>
<comment type="function">
    <text evidence="6">Regulates ciliary localization of the BBSome complex. Together with the BBSome complex, controls SMO ciliary trafficking and contributes to the sonic hedgehog (SHH) pathway regulation. May play a role in neurite outgrowth. May have tumor suppressor function.</text>
</comment>
<evidence type="ECO:0000256" key="7">
    <source>
        <dbReference type="ARBA" id="ARBA00026004"/>
    </source>
</evidence>
<dbReference type="Proteomes" id="UP001165289">
    <property type="component" value="Unassembled WGS sequence"/>
</dbReference>
<name>A0AAV7JSN0_9METZ</name>
<dbReference type="GO" id="GO:0005737">
    <property type="term" value="C:cytoplasm"/>
    <property type="evidence" value="ECO:0007669"/>
    <property type="project" value="UniProtKB-SubCell"/>
</dbReference>
<evidence type="ECO:0000256" key="8">
    <source>
        <dbReference type="SAM" id="Coils"/>
    </source>
</evidence>
<gene>
    <name evidence="9" type="ORF">LOD99_4991</name>
</gene>
<protein>
    <recommendedName>
        <fullName evidence="3">Leucine zipper transcription factor-like protein 1</fullName>
    </recommendedName>
</protein>
<sequence length="297" mass="34105">MEFGLNEIHTSEIVNFLRFSRYQRANRLKGIDCAFQDLIESRLAEDNTFTDAEVRDMLEGLQAVVSSDMESELIHSAHTNTLLLRQLFQQGEKWHLTLQADISELENRELLDGIKEFEEKQLMMQGADKFASPPPPPQKPKLAPLNEPGVTMILEKELKEVKLENDNLRSKVKSLESRYNSVAKESSTVRAKLLETIDKLKSAEEAVALSQQNNSSIIEEPVQQTITHNTEVDNKELSESKHEILKLRAELESVKNEMEKKLQETSQFQNLKKMLGTKNEQLKDLRTRIAKYEEVPE</sequence>